<reference evidence="1 2" key="1">
    <citation type="submission" date="2018-07" db="EMBL/GenBank/DDBJ databases">
        <title>GABA Modulating Bacteria of the Human Gut Microbiota.</title>
        <authorList>
            <person name="Strandwitz P."/>
            <person name="Kim K.H."/>
            <person name="Terekhova D."/>
            <person name="Liu J.K."/>
            <person name="Sharma A."/>
            <person name="Levering J."/>
            <person name="Mcdonald D."/>
            <person name="Dietrich D."/>
            <person name="Ramadhar T.R."/>
            <person name="Lekbua A."/>
            <person name="Mroue N."/>
            <person name="Liston C."/>
            <person name="Stewart E.J."/>
            <person name="Dubin M.J."/>
            <person name="Zengler K."/>
            <person name="Knight R."/>
            <person name="Gilbert J.A."/>
            <person name="Clardy J."/>
            <person name="Lewis K."/>
        </authorList>
    </citation>
    <scope>NUCLEOTIDE SEQUENCE [LARGE SCALE GENOMIC DNA]</scope>
    <source>
        <strain evidence="1 2">KLE1738</strain>
    </source>
</reference>
<organism evidence="1 2">
    <name type="scientific">Evtepia gabavorous</name>
    <dbReference type="NCBI Taxonomy" id="2211183"/>
    <lineage>
        <taxon>Bacteria</taxon>
        <taxon>Bacillati</taxon>
        <taxon>Bacillota</taxon>
        <taxon>Clostridia</taxon>
        <taxon>Eubacteriales</taxon>
        <taxon>Evtepia</taxon>
    </lineage>
</organism>
<dbReference type="RefSeq" id="WP_117141704.1">
    <property type="nucleotide sequence ID" value="NZ_CAKXKJ010000008.1"/>
</dbReference>
<dbReference type="EMBL" id="QQRQ01000003">
    <property type="protein sequence ID" value="RFT07244.1"/>
    <property type="molecule type" value="Genomic_DNA"/>
</dbReference>
<dbReference type="Gene3D" id="3.30.530.20">
    <property type="match status" value="1"/>
</dbReference>
<dbReference type="SUPFAM" id="SSF55961">
    <property type="entry name" value="Bet v1-like"/>
    <property type="match status" value="1"/>
</dbReference>
<comment type="caution">
    <text evidence="1">The sequence shown here is derived from an EMBL/GenBank/DDBJ whole genome shotgun (WGS) entry which is preliminary data.</text>
</comment>
<dbReference type="GeneID" id="97994655"/>
<evidence type="ECO:0000313" key="2">
    <source>
        <dbReference type="Proteomes" id="UP000260649"/>
    </source>
</evidence>
<dbReference type="InterPro" id="IPR023393">
    <property type="entry name" value="START-like_dom_sf"/>
</dbReference>
<dbReference type="Pfam" id="PF10604">
    <property type="entry name" value="Polyketide_cyc2"/>
    <property type="match status" value="1"/>
</dbReference>
<gene>
    <name evidence="1" type="ORF">DV520_02725</name>
</gene>
<dbReference type="InterPro" id="IPR019587">
    <property type="entry name" value="Polyketide_cyclase/dehydratase"/>
</dbReference>
<keyword evidence="2" id="KW-1185">Reference proteome</keyword>
<dbReference type="AlphaFoldDB" id="A0A3E2B5I3"/>
<name>A0A3E2B5I3_9FIRM</name>
<sequence>MITSGKKAMLPSERSKVWKVVTSVEHYTWRSDLRGTEILCENQFLEYPKRGPVTAFTITTVEPCNRWEFDMENTNMRGHWTGLFTQTEEGTEMEFTETVEVKKRFLKLFVKGYLKRHQTRFVSDLKKALEKA</sequence>
<accession>A0A3E2B5I3</accession>
<evidence type="ECO:0000313" key="1">
    <source>
        <dbReference type="EMBL" id="RFT07244.1"/>
    </source>
</evidence>
<dbReference type="OrthoDB" id="9788177at2"/>
<proteinExistence type="predicted"/>
<dbReference type="Proteomes" id="UP000260649">
    <property type="component" value="Unassembled WGS sequence"/>
</dbReference>
<protein>
    <submittedName>
        <fullName evidence="1">SRPBCC family protein</fullName>
    </submittedName>
</protein>